<dbReference type="RefSeq" id="WP_317016543.1">
    <property type="nucleotide sequence ID" value="NZ_CP136511.1"/>
</dbReference>
<keyword evidence="2" id="KW-1185">Reference proteome</keyword>
<dbReference type="Proteomes" id="UP001302652">
    <property type="component" value="Chromosome 3"/>
</dbReference>
<reference evidence="1 2" key="1">
    <citation type="submission" date="2023-10" db="EMBL/GenBank/DDBJ databases">
        <title>Surface-active antibiotics is a multifunctional adaptation for post-fire microbes.</title>
        <authorList>
            <person name="Liu M.D."/>
            <person name="Du Y."/>
            <person name="Koupaei S.K."/>
            <person name="Kim N.R."/>
            <person name="Zhang W."/>
            <person name="Traxler M.F."/>
        </authorList>
    </citation>
    <scope>NUCLEOTIDE SEQUENCE [LARGE SCALE GENOMIC DNA]</scope>
    <source>
        <strain evidence="1 2">F3</strain>
    </source>
</reference>
<dbReference type="InterPro" id="IPR002514">
    <property type="entry name" value="Transposase_8"/>
</dbReference>
<sequence length="159" mass="17362">MDDVLNGRGNSGPYKRPNFPMEFKRQLAEQSFEAGASVALVARQNDINPNLLFKWRRQYLQGAYGLPAVQANAAPVSQQGTQTLSLRVTVIDDVAKPHSVPSALTATPDGGVCEVEFDASGQVRHDGATEKRTGQALLLVQPRQRRPAIAPVKRHRPLP</sequence>
<accession>A0ABZ0EBK0</accession>
<dbReference type="EMBL" id="CP136511">
    <property type="protein sequence ID" value="WOD14606.1"/>
    <property type="molecule type" value="Genomic_DNA"/>
</dbReference>
<name>A0ABZ0EBK0_9BURK</name>
<proteinExistence type="predicted"/>
<dbReference type="SUPFAM" id="SSF46689">
    <property type="entry name" value="Homeodomain-like"/>
    <property type="match status" value="1"/>
</dbReference>
<dbReference type="InterPro" id="IPR009057">
    <property type="entry name" value="Homeodomain-like_sf"/>
</dbReference>
<dbReference type="Pfam" id="PF01527">
    <property type="entry name" value="HTH_Tnp_1"/>
    <property type="match status" value="1"/>
</dbReference>
<gene>
    <name evidence="1" type="ORF">RW095_04085</name>
</gene>
<protein>
    <submittedName>
        <fullName evidence="1">Transposase</fullName>
    </submittedName>
</protein>
<organism evidence="1 2">
    <name type="scientific">Paraburkholderia kirstenboschensis</name>
    <dbReference type="NCBI Taxonomy" id="1245436"/>
    <lineage>
        <taxon>Bacteria</taxon>
        <taxon>Pseudomonadati</taxon>
        <taxon>Pseudomonadota</taxon>
        <taxon>Betaproteobacteria</taxon>
        <taxon>Burkholderiales</taxon>
        <taxon>Burkholderiaceae</taxon>
        <taxon>Paraburkholderia</taxon>
    </lineage>
</organism>
<evidence type="ECO:0000313" key="1">
    <source>
        <dbReference type="EMBL" id="WOD14606.1"/>
    </source>
</evidence>
<evidence type="ECO:0000313" key="2">
    <source>
        <dbReference type="Proteomes" id="UP001302652"/>
    </source>
</evidence>